<dbReference type="PROSITE" id="PS50931">
    <property type="entry name" value="HTH_LYSR"/>
    <property type="match status" value="1"/>
</dbReference>
<keyword evidence="4" id="KW-0804">Transcription</keyword>
<dbReference type="EMBL" id="JBIGHZ010000002">
    <property type="protein sequence ID" value="MFG6447643.1"/>
    <property type="molecule type" value="Genomic_DNA"/>
</dbReference>
<sequence length="309" mass="34081">MDRIDHLRIFVRIASCGSFSKTADQLGLPRATVSLAIQQLETRLGTRLLHRTTRRVSLTPDGEAMLDRAVALVLDMEEMEQQFRPTSASLTGRLRVDVPSRLARRVLAPAMPAYLAQHPELSIDLGSSDRLIDLVQDGVDCAVRVGTLTASSLVCRPLGRFDMINCASPDYLSRHGTPVNPEDLSQHWVVDYLSPTSGRAAPWEWCEEGQTQVAASSSRISANNAETYIACALAGMGLIQVPAFDVSDHLARAELVEVMPLYRPAPLPVQLVYPHRHHLSRRLSSFAQWLGEVLAPHLAPETPHPSMRC</sequence>
<comment type="similarity">
    <text evidence="1">Belongs to the LysR transcriptional regulatory family.</text>
</comment>
<evidence type="ECO:0000259" key="5">
    <source>
        <dbReference type="PROSITE" id="PS50931"/>
    </source>
</evidence>
<gene>
    <name evidence="6" type="ORF">ACG0Z6_05230</name>
</gene>
<dbReference type="Proteomes" id="UP001606099">
    <property type="component" value="Unassembled WGS sequence"/>
</dbReference>
<keyword evidence="3" id="KW-0238">DNA-binding</keyword>
<dbReference type="InterPro" id="IPR036390">
    <property type="entry name" value="WH_DNA-bd_sf"/>
</dbReference>
<dbReference type="PANTHER" id="PTHR30537:SF72">
    <property type="entry name" value="LYSR FAMILY TRANSCRIPTIONAL REGULATOR"/>
    <property type="match status" value="1"/>
</dbReference>
<dbReference type="RefSeq" id="WP_394459165.1">
    <property type="nucleotide sequence ID" value="NZ_JBIGHZ010000002.1"/>
</dbReference>
<dbReference type="InterPro" id="IPR058163">
    <property type="entry name" value="LysR-type_TF_proteobact-type"/>
</dbReference>
<evidence type="ECO:0000313" key="7">
    <source>
        <dbReference type="Proteomes" id="UP001606099"/>
    </source>
</evidence>
<reference evidence="6 7" key="1">
    <citation type="submission" date="2024-08" db="EMBL/GenBank/DDBJ databases">
        <authorList>
            <person name="Lu H."/>
        </authorList>
    </citation>
    <scope>NUCLEOTIDE SEQUENCE [LARGE SCALE GENOMIC DNA]</scope>
    <source>
        <strain evidence="6 7">BYS180W</strain>
    </source>
</reference>
<dbReference type="PANTHER" id="PTHR30537">
    <property type="entry name" value="HTH-TYPE TRANSCRIPTIONAL REGULATOR"/>
    <property type="match status" value="1"/>
</dbReference>
<keyword evidence="2" id="KW-0805">Transcription regulation</keyword>
<protein>
    <submittedName>
        <fullName evidence="6">LysR family transcriptional regulator</fullName>
    </submittedName>
</protein>
<dbReference type="Pfam" id="PF03466">
    <property type="entry name" value="LysR_substrate"/>
    <property type="match status" value="1"/>
</dbReference>
<dbReference type="InterPro" id="IPR005119">
    <property type="entry name" value="LysR_subst-bd"/>
</dbReference>
<proteinExistence type="inferred from homology"/>
<accession>A0ABW7FTM7</accession>
<evidence type="ECO:0000313" key="6">
    <source>
        <dbReference type="EMBL" id="MFG6447643.1"/>
    </source>
</evidence>
<name>A0ABW7FTM7_9BURK</name>
<evidence type="ECO:0000256" key="4">
    <source>
        <dbReference type="ARBA" id="ARBA00023163"/>
    </source>
</evidence>
<dbReference type="InterPro" id="IPR000847">
    <property type="entry name" value="LysR_HTH_N"/>
</dbReference>
<feature type="domain" description="HTH lysR-type" evidence="5">
    <location>
        <begin position="1"/>
        <end position="59"/>
    </location>
</feature>
<organism evidence="6 7">
    <name type="scientific">Roseateles rivi</name>
    <dbReference type="NCBI Taxonomy" id="3299028"/>
    <lineage>
        <taxon>Bacteria</taxon>
        <taxon>Pseudomonadati</taxon>
        <taxon>Pseudomonadota</taxon>
        <taxon>Betaproteobacteria</taxon>
        <taxon>Burkholderiales</taxon>
        <taxon>Sphaerotilaceae</taxon>
        <taxon>Roseateles</taxon>
    </lineage>
</organism>
<dbReference type="Gene3D" id="3.40.190.290">
    <property type="match status" value="1"/>
</dbReference>
<evidence type="ECO:0000256" key="3">
    <source>
        <dbReference type="ARBA" id="ARBA00023125"/>
    </source>
</evidence>
<comment type="caution">
    <text evidence="6">The sequence shown here is derived from an EMBL/GenBank/DDBJ whole genome shotgun (WGS) entry which is preliminary data.</text>
</comment>
<dbReference type="SUPFAM" id="SSF53850">
    <property type="entry name" value="Periplasmic binding protein-like II"/>
    <property type="match status" value="1"/>
</dbReference>
<dbReference type="CDD" id="cd08472">
    <property type="entry name" value="PBP2_CrgA_like_3"/>
    <property type="match status" value="1"/>
</dbReference>
<keyword evidence="7" id="KW-1185">Reference proteome</keyword>
<dbReference type="Pfam" id="PF00126">
    <property type="entry name" value="HTH_1"/>
    <property type="match status" value="1"/>
</dbReference>
<dbReference type="InterPro" id="IPR036388">
    <property type="entry name" value="WH-like_DNA-bd_sf"/>
</dbReference>
<evidence type="ECO:0000256" key="1">
    <source>
        <dbReference type="ARBA" id="ARBA00009437"/>
    </source>
</evidence>
<dbReference type="SUPFAM" id="SSF46785">
    <property type="entry name" value="Winged helix' DNA-binding domain"/>
    <property type="match status" value="1"/>
</dbReference>
<evidence type="ECO:0000256" key="2">
    <source>
        <dbReference type="ARBA" id="ARBA00023015"/>
    </source>
</evidence>
<dbReference type="Gene3D" id="1.10.10.10">
    <property type="entry name" value="Winged helix-like DNA-binding domain superfamily/Winged helix DNA-binding domain"/>
    <property type="match status" value="1"/>
</dbReference>